<feature type="compositionally biased region" description="Polar residues" evidence="1">
    <location>
        <begin position="143"/>
        <end position="155"/>
    </location>
</feature>
<evidence type="ECO:0000313" key="3">
    <source>
        <dbReference type="EMBL" id="ESQ33777.1"/>
    </source>
</evidence>
<keyword evidence="2" id="KW-0732">Signal</keyword>
<feature type="chain" id="PRO_5004721208" description="Extensin domain-containing protein" evidence="2">
    <location>
        <begin position="23"/>
        <end position="155"/>
    </location>
</feature>
<feature type="region of interest" description="Disordered" evidence="1">
    <location>
        <begin position="43"/>
        <end position="106"/>
    </location>
</feature>
<proteinExistence type="predicted"/>
<dbReference type="OMA" id="RFDESDT"/>
<keyword evidence="4" id="KW-1185">Reference proteome</keyword>
<protein>
    <recommendedName>
        <fullName evidence="5">Extensin domain-containing protein</fullName>
    </recommendedName>
</protein>
<gene>
    <name evidence="3" type="ORF">EUTSA_v10009323mg</name>
</gene>
<organism evidence="3 4">
    <name type="scientific">Eutrema salsugineum</name>
    <name type="common">Saltwater cress</name>
    <name type="synonym">Sisymbrium salsugineum</name>
    <dbReference type="NCBI Taxonomy" id="72664"/>
    <lineage>
        <taxon>Eukaryota</taxon>
        <taxon>Viridiplantae</taxon>
        <taxon>Streptophyta</taxon>
        <taxon>Embryophyta</taxon>
        <taxon>Tracheophyta</taxon>
        <taxon>Spermatophyta</taxon>
        <taxon>Magnoliopsida</taxon>
        <taxon>eudicotyledons</taxon>
        <taxon>Gunneridae</taxon>
        <taxon>Pentapetalae</taxon>
        <taxon>rosids</taxon>
        <taxon>malvids</taxon>
        <taxon>Brassicales</taxon>
        <taxon>Brassicaceae</taxon>
        <taxon>Eutremeae</taxon>
        <taxon>Eutrema</taxon>
    </lineage>
</organism>
<feature type="signal peptide" evidence="2">
    <location>
        <begin position="1"/>
        <end position="22"/>
    </location>
</feature>
<name>V4KUQ6_EUTSA</name>
<feature type="region of interest" description="Disordered" evidence="1">
    <location>
        <begin position="122"/>
        <end position="155"/>
    </location>
</feature>
<dbReference type="AlphaFoldDB" id="V4KUQ6"/>
<evidence type="ECO:0008006" key="5">
    <source>
        <dbReference type="Google" id="ProtNLM"/>
    </source>
</evidence>
<accession>V4KUQ6</accession>
<evidence type="ECO:0000256" key="2">
    <source>
        <dbReference type="SAM" id="SignalP"/>
    </source>
</evidence>
<dbReference type="Gramene" id="ESQ33777">
    <property type="protein sequence ID" value="ESQ33777"/>
    <property type="gene ID" value="EUTSA_v10009323mg"/>
</dbReference>
<evidence type="ECO:0000313" key="4">
    <source>
        <dbReference type="Proteomes" id="UP000030689"/>
    </source>
</evidence>
<sequence length="155" mass="17095">MASHSLVLRYFLVLTFFILLNSEETLSSRLVRSTAKVAQISADDYPSSGRNSPVHDLGFPDFPSFQESVATPPPPPPYLPLLPPSPPDLPLLPPPPPTYPDLEKPRLPVPVWPSIPDFPPFPFIDQAPPSEFSAPRFDESDTWLPSTPSNPQGFP</sequence>
<evidence type="ECO:0000256" key="1">
    <source>
        <dbReference type="SAM" id="MobiDB-lite"/>
    </source>
</evidence>
<feature type="compositionally biased region" description="Pro residues" evidence="1">
    <location>
        <begin position="71"/>
        <end position="99"/>
    </location>
</feature>
<dbReference type="EMBL" id="KI517683">
    <property type="protein sequence ID" value="ESQ33777.1"/>
    <property type="molecule type" value="Genomic_DNA"/>
</dbReference>
<dbReference type="Proteomes" id="UP000030689">
    <property type="component" value="Unassembled WGS sequence"/>
</dbReference>
<reference evidence="3 4" key="1">
    <citation type="journal article" date="2013" name="Front. Plant Sci.">
        <title>The Reference Genome of the Halophytic Plant Eutrema salsugineum.</title>
        <authorList>
            <person name="Yang R."/>
            <person name="Jarvis D.E."/>
            <person name="Chen H."/>
            <person name="Beilstein M.A."/>
            <person name="Grimwood J."/>
            <person name="Jenkins J."/>
            <person name="Shu S."/>
            <person name="Prochnik S."/>
            <person name="Xin M."/>
            <person name="Ma C."/>
            <person name="Schmutz J."/>
            <person name="Wing R.A."/>
            <person name="Mitchell-Olds T."/>
            <person name="Schumaker K.S."/>
            <person name="Wang X."/>
        </authorList>
    </citation>
    <scope>NUCLEOTIDE SEQUENCE [LARGE SCALE GENOMIC DNA]</scope>
</reference>
<dbReference type="KEGG" id="eus:EUTSA_v10009323mg"/>